<feature type="transmembrane region" description="Helical" evidence="6">
    <location>
        <begin position="392"/>
        <end position="412"/>
    </location>
</feature>
<dbReference type="InterPro" id="IPR050833">
    <property type="entry name" value="Poly_Biosynth_Transport"/>
</dbReference>
<name>A0A7K1SEN1_9BACT</name>
<feature type="transmembrane region" description="Helical" evidence="6">
    <location>
        <begin position="474"/>
        <end position="495"/>
    </location>
</feature>
<feature type="transmembrane region" description="Helical" evidence="6">
    <location>
        <begin position="203"/>
        <end position="223"/>
    </location>
</feature>
<dbReference type="GO" id="GO:0005886">
    <property type="term" value="C:plasma membrane"/>
    <property type="evidence" value="ECO:0007669"/>
    <property type="project" value="UniProtKB-SubCell"/>
</dbReference>
<dbReference type="PANTHER" id="PTHR30250:SF11">
    <property type="entry name" value="O-ANTIGEN TRANSPORTER-RELATED"/>
    <property type="match status" value="1"/>
</dbReference>
<dbReference type="Proteomes" id="UP000436006">
    <property type="component" value="Unassembled WGS sequence"/>
</dbReference>
<evidence type="ECO:0000256" key="6">
    <source>
        <dbReference type="SAM" id="Phobius"/>
    </source>
</evidence>
<evidence type="ECO:0000313" key="7">
    <source>
        <dbReference type="EMBL" id="MVM32270.1"/>
    </source>
</evidence>
<keyword evidence="8" id="KW-1185">Reference proteome</keyword>
<feature type="transmembrane region" description="Helical" evidence="6">
    <location>
        <begin position="359"/>
        <end position="380"/>
    </location>
</feature>
<reference evidence="7 8" key="1">
    <citation type="submission" date="2019-12" db="EMBL/GenBank/DDBJ databases">
        <title>Spirosoma sp. HMF4905 genome sequencing and assembly.</title>
        <authorList>
            <person name="Kang H."/>
            <person name="Cha I."/>
            <person name="Kim H."/>
            <person name="Joh K."/>
        </authorList>
    </citation>
    <scope>NUCLEOTIDE SEQUENCE [LARGE SCALE GENOMIC DNA]</scope>
    <source>
        <strain evidence="7 8">HMF4905</strain>
    </source>
</reference>
<comment type="subcellular location">
    <subcellularLocation>
        <location evidence="1">Cell membrane</location>
        <topology evidence="1">Multi-pass membrane protein</topology>
    </subcellularLocation>
</comment>
<feature type="transmembrane region" description="Helical" evidence="6">
    <location>
        <begin position="89"/>
        <end position="111"/>
    </location>
</feature>
<dbReference type="EMBL" id="WPIN01000007">
    <property type="protein sequence ID" value="MVM32270.1"/>
    <property type="molecule type" value="Genomic_DNA"/>
</dbReference>
<protein>
    <submittedName>
        <fullName evidence="7">Polysaccharide biosynthesis protein</fullName>
    </submittedName>
</protein>
<evidence type="ECO:0000256" key="5">
    <source>
        <dbReference type="ARBA" id="ARBA00023136"/>
    </source>
</evidence>
<evidence type="ECO:0000256" key="4">
    <source>
        <dbReference type="ARBA" id="ARBA00022989"/>
    </source>
</evidence>
<feature type="transmembrane region" description="Helical" evidence="6">
    <location>
        <begin position="154"/>
        <end position="175"/>
    </location>
</feature>
<organism evidence="7 8">
    <name type="scientific">Spirosoma arboris</name>
    <dbReference type="NCBI Taxonomy" id="2682092"/>
    <lineage>
        <taxon>Bacteria</taxon>
        <taxon>Pseudomonadati</taxon>
        <taxon>Bacteroidota</taxon>
        <taxon>Cytophagia</taxon>
        <taxon>Cytophagales</taxon>
        <taxon>Cytophagaceae</taxon>
        <taxon>Spirosoma</taxon>
    </lineage>
</organism>
<accession>A0A7K1SEN1</accession>
<keyword evidence="2" id="KW-1003">Cell membrane</keyword>
<sequence>MSTFKKLAGDTALYGISTILGRLLNYALVPIQTYAFQKPSAMASNVELYGWIGVLLVVYTLGLETAFFRFIARSKNQPIEEKNRIFNQSLSIVVCISVTSSIALFSLATPITNWLNYPGQERFVQWSALLVAIDAIVAIPFARLRVENRAREFVGAKITNIVIVVALNVFFLILAKDIYEGKYLLSLQPIANLIYDPKIGPGYTFLANLIGNALYFIIIRKAFAGFRFQLNGPQSWALVAYAFPIMLTNLASVLNLLTDRLFLRHLLPLGFYPGLSSEAVLGIYGNCLKLSVFMALAIQSFKFAADPFFFSQAEDKNAPALLANVTKWFIIVCVLIWVGVSLNLDLLGQLFLRSKAYRVGLDVVPLLLLGNLLLGVYYNISFWFKLSDKTSYGTLITVIGTGVTIALNLLLIPIIGYMGCAVAFSVSSLVMMVMCYLLGEKYYPVPYHVLSAVGYLFGAGLLIYASWQLPISNLWISVPVHMVLFGLFLGVVIFVERDTFRPALTRFRKRTNKPVEINP</sequence>
<evidence type="ECO:0000313" key="8">
    <source>
        <dbReference type="Proteomes" id="UP000436006"/>
    </source>
</evidence>
<dbReference type="RefSeq" id="WP_157587002.1">
    <property type="nucleotide sequence ID" value="NZ_WPIN01000007.1"/>
</dbReference>
<feature type="transmembrane region" description="Helical" evidence="6">
    <location>
        <begin position="328"/>
        <end position="347"/>
    </location>
</feature>
<feature type="transmembrane region" description="Helical" evidence="6">
    <location>
        <begin position="12"/>
        <end position="36"/>
    </location>
</feature>
<dbReference type="AlphaFoldDB" id="A0A7K1SEN1"/>
<keyword evidence="4 6" id="KW-1133">Transmembrane helix</keyword>
<evidence type="ECO:0000256" key="2">
    <source>
        <dbReference type="ARBA" id="ARBA00022475"/>
    </source>
</evidence>
<evidence type="ECO:0000256" key="3">
    <source>
        <dbReference type="ARBA" id="ARBA00022692"/>
    </source>
</evidence>
<feature type="transmembrane region" description="Helical" evidence="6">
    <location>
        <begin position="235"/>
        <end position="257"/>
    </location>
</feature>
<feature type="transmembrane region" description="Helical" evidence="6">
    <location>
        <begin position="445"/>
        <end position="467"/>
    </location>
</feature>
<dbReference type="PANTHER" id="PTHR30250">
    <property type="entry name" value="PST FAMILY PREDICTED COLANIC ACID TRANSPORTER"/>
    <property type="match status" value="1"/>
</dbReference>
<keyword evidence="3 6" id="KW-0812">Transmembrane</keyword>
<evidence type="ECO:0000256" key="1">
    <source>
        <dbReference type="ARBA" id="ARBA00004651"/>
    </source>
</evidence>
<keyword evidence="5 6" id="KW-0472">Membrane</keyword>
<feature type="transmembrane region" description="Helical" evidence="6">
    <location>
        <begin position="419"/>
        <end position="439"/>
    </location>
</feature>
<comment type="caution">
    <text evidence="7">The sequence shown here is derived from an EMBL/GenBank/DDBJ whole genome shotgun (WGS) entry which is preliminary data.</text>
</comment>
<feature type="transmembrane region" description="Helical" evidence="6">
    <location>
        <begin position="123"/>
        <end position="142"/>
    </location>
</feature>
<proteinExistence type="predicted"/>
<gene>
    <name evidence="7" type="ORF">GO755_19640</name>
</gene>
<feature type="transmembrane region" description="Helical" evidence="6">
    <location>
        <begin position="48"/>
        <end position="68"/>
    </location>
</feature>